<proteinExistence type="predicted"/>
<dbReference type="PANTHER" id="PTHR33065">
    <property type="entry name" value="OS07G0486400 PROTEIN"/>
    <property type="match status" value="1"/>
</dbReference>
<dbReference type="EnsemblPlants" id="KQK07904">
    <property type="protein sequence ID" value="KQK07904"/>
    <property type="gene ID" value="BRADI_2g38322v3"/>
</dbReference>
<dbReference type="Gramene" id="KQK07904">
    <property type="protein sequence ID" value="KQK07904"/>
    <property type="gene ID" value="BRADI_2g38322v3"/>
</dbReference>
<evidence type="ECO:0000313" key="3">
    <source>
        <dbReference type="EMBL" id="KQK07904.1"/>
    </source>
</evidence>
<reference evidence="4" key="3">
    <citation type="submission" date="2018-08" db="UniProtKB">
        <authorList>
            <consortium name="EnsemblPlants"/>
        </authorList>
    </citation>
    <scope>IDENTIFICATION</scope>
    <source>
        <strain evidence="4">cv. Bd21</strain>
    </source>
</reference>
<feature type="domain" description="DUF6598" evidence="2">
    <location>
        <begin position="145"/>
        <end position="203"/>
    </location>
</feature>
<dbReference type="InterPro" id="IPR046533">
    <property type="entry name" value="DUF6598"/>
</dbReference>
<dbReference type="EMBL" id="CM000881">
    <property type="protein sequence ID" value="KQK07904.1"/>
    <property type="molecule type" value="Genomic_DNA"/>
</dbReference>
<evidence type="ECO:0000313" key="4">
    <source>
        <dbReference type="EnsemblPlants" id="KQK07904"/>
    </source>
</evidence>
<dbReference type="PANTHER" id="PTHR33065:SF126">
    <property type="entry name" value="DUF6598 DOMAIN-CONTAINING PROTEIN"/>
    <property type="match status" value="1"/>
</dbReference>
<feature type="region of interest" description="Disordered" evidence="1">
    <location>
        <begin position="18"/>
        <end position="47"/>
    </location>
</feature>
<dbReference type="AlphaFoldDB" id="A0A0Q3G8W9"/>
<protein>
    <recommendedName>
        <fullName evidence="2">DUF6598 domain-containing protein</fullName>
    </recommendedName>
</protein>
<dbReference type="InParanoid" id="A0A0Q3G8W9"/>
<reference evidence="3" key="2">
    <citation type="submission" date="2017-06" db="EMBL/GenBank/DDBJ databases">
        <title>WGS assembly of Brachypodium distachyon.</title>
        <authorList>
            <consortium name="The International Brachypodium Initiative"/>
            <person name="Lucas S."/>
            <person name="Harmon-Smith M."/>
            <person name="Lail K."/>
            <person name="Tice H."/>
            <person name="Grimwood J."/>
            <person name="Bruce D."/>
            <person name="Barry K."/>
            <person name="Shu S."/>
            <person name="Lindquist E."/>
            <person name="Wang M."/>
            <person name="Pitluck S."/>
            <person name="Vogel J.P."/>
            <person name="Garvin D.F."/>
            <person name="Mockler T.C."/>
            <person name="Schmutz J."/>
            <person name="Rokhsar D."/>
            <person name="Bevan M.W."/>
        </authorList>
    </citation>
    <scope>NUCLEOTIDE SEQUENCE</scope>
    <source>
        <strain evidence="3">Bd21</strain>
    </source>
</reference>
<dbReference type="ExpressionAtlas" id="A0A0Q3G8W9">
    <property type="expression patterns" value="differential"/>
</dbReference>
<dbReference type="Proteomes" id="UP000008810">
    <property type="component" value="Chromosome 2"/>
</dbReference>
<name>A0A0Q3G8W9_BRADI</name>
<feature type="compositionally biased region" description="Polar residues" evidence="1">
    <location>
        <begin position="28"/>
        <end position="45"/>
    </location>
</feature>
<reference evidence="3 4" key="1">
    <citation type="journal article" date="2010" name="Nature">
        <title>Genome sequencing and analysis of the model grass Brachypodium distachyon.</title>
        <authorList>
            <consortium name="International Brachypodium Initiative"/>
        </authorList>
    </citation>
    <scope>NUCLEOTIDE SEQUENCE [LARGE SCALE GENOMIC DNA]</scope>
    <source>
        <strain evidence="3 4">Bd21</strain>
    </source>
</reference>
<accession>A0A0Q3G8W9</accession>
<organism evidence="3">
    <name type="scientific">Brachypodium distachyon</name>
    <name type="common">Purple false brome</name>
    <name type="synonym">Trachynia distachya</name>
    <dbReference type="NCBI Taxonomy" id="15368"/>
    <lineage>
        <taxon>Eukaryota</taxon>
        <taxon>Viridiplantae</taxon>
        <taxon>Streptophyta</taxon>
        <taxon>Embryophyta</taxon>
        <taxon>Tracheophyta</taxon>
        <taxon>Spermatophyta</taxon>
        <taxon>Magnoliopsida</taxon>
        <taxon>Liliopsida</taxon>
        <taxon>Poales</taxon>
        <taxon>Poaceae</taxon>
        <taxon>BOP clade</taxon>
        <taxon>Pooideae</taxon>
        <taxon>Stipodae</taxon>
        <taxon>Brachypodieae</taxon>
        <taxon>Brachypodium</taxon>
    </lineage>
</organism>
<feature type="domain" description="DUF6598" evidence="2">
    <location>
        <begin position="210"/>
        <end position="321"/>
    </location>
</feature>
<sequence>MEEVLMMIDPKLKLEINSDPVMDDADAGTNNQASRSKSDKTNTIPEQEGEDLIISSFMMPNDDDYYYADAAVDEMDRGKPDAQLAAEKDELAYMEWNLTQYRSFWETIWGRTSGSFSDVTTLSSMQFTHLTPQGTSRYDVGTETTLQIFTIKLTDIKGGFRWPLSVYGLVAARDHVDGNRNLLFFRDSTEPQELWEDDPFLRLRDWPISFRSCFCTAEVCLEQVRRSVQATVLGLRVVKCGSWPSEHGCRVAAYPSTRTVASSVVDGTTYHANPSSGPVLLLDSKDGKLAKSSDGYLNLSRQVVSVQLAGLVCFKAKDCQISQDRCRLGDAVVEITVAWSLLVEEKQDIAEPDFLDGF</sequence>
<evidence type="ECO:0000259" key="2">
    <source>
        <dbReference type="Pfam" id="PF20241"/>
    </source>
</evidence>
<dbReference type="Pfam" id="PF20241">
    <property type="entry name" value="DUF6598"/>
    <property type="match status" value="2"/>
</dbReference>
<evidence type="ECO:0000256" key="1">
    <source>
        <dbReference type="SAM" id="MobiDB-lite"/>
    </source>
</evidence>
<gene>
    <name evidence="3" type="ORF">BRADI_2g38322v3</name>
</gene>
<evidence type="ECO:0000313" key="5">
    <source>
        <dbReference type="Proteomes" id="UP000008810"/>
    </source>
</evidence>
<keyword evidence="5" id="KW-1185">Reference proteome</keyword>